<keyword evidence="4" id="KW-1185">Reference proteome</keyword>
<proteinExistence type="predicted"/>
<evidence type="ECO:0000313" key="3">
    <source>
        <dbReference type="EMBL" id="KRN07420.1"/>
    </source>
</evidence>
<dbReference type="InterPro" id="IPR007489">
    <property type="entry name" value="RocS-like_C"/>
</dbReference>
<evidence type="ECO:0000256" key="1">
    <source>
        <dbReference type="SAM" id="MobiDB-lite"/>
    </source>
</evidence>
<feature type="domain" description="Regulator of chromosome segregation-like C-terminal" evidence="2">
    <location>
        <begin position="81"/>
        <end position="112"/>
    </location>
</feature>
<evidence type="ECO:0000313" key="4">
    <source>
        <dbReference type="Proteomes" id="UP000050961"/>
    </source>
</evidence>
<dbReference type="RefSeq" id="WP_051993497.1">
    <property type="nucleotide sequence ID" value="NZ_AYZF01000003.1"/>
</dbReference>
<dbReference type="EMBL" id="AYZF01000003">
    <property type="protein sequence ID" value="KRN07420.1"/>
    <property type="molecule type" value="Genomic_DNA"/>
</dbReference>
<organism evidence="3 4">
    <name type="scientific">Liquorilactobacillus sucicola DSM 21376 = JCM 15457</name>
    <dbReference type="NCBI Taxonomy" id="1423806"/>
    <lineage>
        <taxon>Bacteria</taxon>
        <taxon>Bacillati</taxon>
        <taxon>Bacillota</taxon>
        <taxon>Bacilli</taxon>
        <taxon>Lactobacillales</taxon>
        <taxon>Lactobacillaceae</taxon>
        <taxon>Liquorilactobacillus</taxon>
    </lineage>
</organism>
<name>A0A0R2E461_9LACO</name>
<feature type="compositionally biased region" description="Basic and acidic residues" evidence="1">
    <location>
        <begin position="119"/>
        <end position="139"/>
    </location>
</feature>
<feature type="region of interest" description="Disordered" evidence="1">
    <location>
        <begin position="119"/>
        <end position="171"/>
    </location>
</feature>
<feature type="compositionally biased region" description="Basic and acidic residues" evidence="1">
    <location>
        <begin position="146"/>
        <end position="158"/>
    </location>
</feature>
<evidence type="ECO:0000259" key="2">
    <source>
        <dbReference type="Pfam" id="PF04394"/>
    </source>
</evidence>
<comment type="caution">
    <text evidence="3">The sequence shown here is derived from an EMBL/GenBank/DDBJ whole genome shotgun (WGS) entry which is preliminary data.</text>
</comment>
<reference evidence="3 4" key="1">
    <citation type="journal article" date="2015" name="Genome Announc.">
        <title>Expanding the biotechnology potential of lactobacilli through comparative genomics of 213 strains and associated genera.</title>
        <authorList>
            <person name="Sun Z."/>
            <person name="Harris H.M."/>
            <person name="McCann A."/>
            <person name="Guo C."/>
            <person name="Argimon S."/>
            <person name="Zhang W."/>
            <person name="Yang X."/>
            <person name="Jeffery I.B."/>
            <person name="Cooney J.C."/>
            <person name="Kagawa T.F."/>
            <person name="Liu W."/>
            <person name="Song Y."/>
            <person name="Salvetti E."/>
            <person name="Wrobel A."/>
            <person name="Rasinkangas P."/>
            <person name="Parkhill J."/>
            <person name="Rea M.C."/>
            <person name="O'Sullivan O."/>
            <person name="Ritari J."/>
            <person name="Douillard F.P."/>
            <person name="Paul Ross R."/>
            <person name="Yang R."/>
            <person name="Briner A.E."/>
            <person name="Felis G.E."/>
            <person name="de Vos W.M."/>
            <person name="Barrangou R."/>
            <person name="Klaenhammer T.R."/>
            <person name="Caufield P.W."/>
            <person name="Cui Y."/>
            <person name="Zhang H."/>
            <person name="O'Toole P.W."/>
        </authorList>
    </citation>
    <scope>NUCLEOTIDE SEQUENCE [LARGE SCALE GENOMIC DNA]</scope>
    <source>
        <strain evidence="3 4">DSM 21376</strain>
    </source>
</reference>
<dbReference type="PATRIC" id="fig|1423806.3.peg.2338"/>
<gene>
    <name evidence="3" type="ORF">FD15_GL002288</name>
</gene>
<protein>
    <recommendedName>
        <fullName evidence="2">Regulator of chromosome segregation-like C-terminal domain-containing protein</fullName>
    </recommendedName>
</protein>
<sequence>MTSITQLAKELKVSRARVYQIIEKLDNDKKPKKKDDRYIFDDQAVNNIRQYFIKTSIKSNDTRQKKIDSKDDSQTIRILESQLDVKDRQIEKLQKLVDQSQQLQLQTQKQLESTSEKLKLLESKKETSDKSSENVKKDSNINIKEQSQKPSDDTREPRNGTSGRKWWQVWK</sequence>
<dbReference type="Proteomes" id="UP000050961">
    <property type="component" value="Unassembled WGS sequence"/>
</dbReference>
<dbReference type="Pfam" id="PF04394">
    <property type="entry name" value="DUF536"/>
    <property type="match status" value="1"/>
</dbReference>
<dbReference type="OrthoDB" id="2287512at2"/>
<accession>A0A0R2E461</accession>
<dbReference type="AlphaFoldDB" id="A0A0R2E461"/>